<dbReference type="AlphaFoldDB" id="A0A839SDE0"/>
<dbReference type="Pfam" id="PF05096">
    <property type="entry name" value="Glu_cyclase_2"/>
    <property type="match status" value="1"/>
</dbReference>
<dbReference type="PANTHER" id="PTHR31270">
    <property type="entry name" value="GLUTAMINYL-PEPTIDE CYCLOTRANSFERASE"/>
    <property type="match status" value="1"/>
</dbReference>
<organism evidence="2 3">
    <name type="scientific">Mucilaginibacter gotjawali</name>
    <dbReference type="NCBI Taxonomy" id="1550579"/>
    <lineage>
        <taxon>Bacteria</taxon>
        <taxon>Pseudomonadati</taxon>
        <taxon>Bacteroidota</taxon>
        <taxon>Sphingobacteriia</taxon>
        <taxon>Sphingobacteriales</taxon>
        <taxon>Sphingobacteriaceae</taxon>
        <taxon>Mucilaginibacter</taxon>
    </lineage>
</organism>
<dbReference type="InterPro" id="IPR015943">
    <property type="entry name" value="WD40/YVTN_repeat-like_dom_sf"/>
</dbReference>
<dbReference type="SUPFAM" id="SSF63825">
    <property type="entry name" value="YWTD domain"/>
    <property type="match status" value="1"/>
</dbReference>
<evidence type="ECO:0000313" key="2">
    <source>
        <dbReference type="EMBL" id="MBB3054577.1"/>
    </source>
</evidence>
<evidence type="ECO:0000256" key="1">
    <source>
        <dbReference type="SAM" id="SignalP"/>
    </source>
</evidence>
<dbReference type="Gene3D" id="2.130.10.10">
    <property type="entry name" value="YVTN repeat-like/Quinoprotein amine dehydrogenase"/>
    <property type="match status" value="1"/>
</dbReference>
<dbReference type="GO" id="GO:0016603">
    <property type="term" value="F:glutaminyl-peptide cyclotransferase activity"/>
    <property type="evidence" value="ECO:0007669"/>
    <property type="project" value="InterPro"/>
</dbReference>
<comment type="caution">
    <text evidence="2">The sequence shown here is derived from an EMBL/GenBank/DDBJ whole genome shotgun (WGS) entry which is preliminary data.</text>
</comment>
<feature type="signal peptide" evidence="1">
    <location>
        <begin position="1"/>
        <end position="24"/>
    </location>
</feature>
<keyword evidence="3" id="KW-1185">Reference proteome</keyword>
<reference evidence="2" key="1">
    <citation type="submission" date="2020-08" db="EMBL/GenBank/DDBJ databases">
        <title>Genomic Encyclopedia of Type Strains, Phase III (KMG-III): the genomes of soil and plant-associated and newly described type strains.</title>
        <authorList>
            <person name="Whitman W."/>
        </authorList>
    </citation>
    <scope>NUCLEOTIDE SEQUENCE [LARGE SCALE GENOMIC DNA]</scope>
    <source>
        <strain evidence="2">CECT 8628</strain>
    </source>
</reference>
<name>A0A839SDE0_9SPHI</name>
<dbReference type="EMBL" id="JACHWX010000002">
    <property type="protein sequence ID" value="MBB3054577.1"/>
    <property type="molecule type" value="Genomic_DNA"/>
</dbReference>
<dbReference type="OrthoDB" id="9783700at2"/>
<dbReference type="PANTHER" id="PTHR31270:SF1">
    <property type="entry name" value="GLUTAMINYL-PEPTIDE CYCLOTRANSFERASE"/>
    <property type="match status" value="1"/>
</dbReference>
<dbReference type="Proteomes" id="UP000539265">
    <property type="component" value="Unassembled WGS sequence"/>
</dbReference>
<dbReference type="RefSeq" id="WP_096356714.1">
    <property type="nucleotide sequence ID" value="NZ_AP017313.1"/>
</dbReference>
<keyword evidence="1" id="KW-0732">Signal</keyword>
<dbReference type="InterPro" id="IPR007788">
    <property type="entry name" value="QCT"/>
</dbReference>
<evidence type="ECO:0000313" key="3">
    <source>
        <dbReference type="Proteomes" id="UP000539265"/>
    </source>
</evidence>
<sequence length="361" mass="39889">MKNKFSLLIATVALLLCNAGCKHNDQSDNTVTVSPEAGTSYKSGEQVTVKAHYPKEVKPDSVVYLLDSVKVGSLKDSTALTLKTDSMHLGPRIITAKVYQGGKSQEGSTNIVLLAAKAPVQYAYKVIKTYPHDTSCFTEGLVYQDGVLYESGGGYLKPPKDQEVTSQSSLRKVDLATGKVLKKVMLDSAVFGEGISIVGNKIVQLTYHEKVGYVYDKDTFNKLSTFVNNTGVEGWGMCFDGTKLYMDDSTNRIWFLDKDTYKQIGFIDVYDDKGPVSSINELEYIDGKIYANIWQTNNIIVIDPKTGAVLEKIDLTNLYPQDKRAPGADVLNGIAYDAAGKRIFMTGKKWPTLYQVEFLKK</sequence>
<proteinExistence type="predicted"/>
<gene>
    <name evidence="2" type="ORF">FHS11_000987</name>
</gene>
<feature type="chain" id="PRO_5032795643" evidence="1">
    <location>
        <begin position="25"/>
        <end position="361"/>
    </location>
</feature>
<protein>
    <submittedName>
        <fullName evidence="2">Glutamine cyclotransferase</fullName>
    </submittedName>
</protein>
<accession>A0A839SDE0</accession>